<gene>
    <name evidence="1" type="ORF">CTRU02_201242</name>
</gene>
<protein>
    <submittedName>
        <fullName evidence="1">GNAT family</fullName>
    </submittedName>
</protein>
<sequence length="237" mass="26599">MTFKFIVLPKSHPSPSKWLQLADRYKAFRLLSLRLSPESFGSTYAREVAFLPDKWTGRLSNPQATTLIVVDVPSDSSDINSLPTVDDFELALDAEWLASLVISGPLDAETVATHRYFEESFVDSAVANESGRPVLQYVLNGMYVIPSFRGKRLGAQLVEHAKRYVAEQMTASKENVRLSLSVDYDNSPARKTYEMCGFKVVHRYWFDDYRAGRGARTEAAVMVLDFVVDNVEGTADL</sequence>
<accession>A0ACC3ZGW1</accession>
<comment type="caution">
    <text evidence="1">The sequence shown here is derived from an EMBL/GenBank/DDBJ whole genome shotgun (WGS) entry which is preliminary data.</text>
</comment>
<dbReference type="EMBL" id="VUJX02000001">
    <property type="protein sequence ID" value="KAL0943355.1"/>
    <property type="molecule type" value="Genomic_DNA"/>
</dbReference>
<reference evidence="1 2" key="1">
    <citation type="journal article" date="2020" name="Phytopathology">
        <title>Genome Sequence Resources of Colletotrichum truncatum, C. plurivorum, C. musicola, and C. sojae: Four Species Pathogenic to Soybean (Glycine max).</title>
        <authorList>
            <person name="Rogerio F."/>
            <person name="Boufleur T.R."/>
            <person name="Ciampi-Guillardi M."/>
            <person name="Sukno S.A."/>
            <person name="Thon M.R."/>
            <person name="Massola Junior N.S."/>
            <person name="Baroncelli R."/>
        </authorList>
    </citation>
    <scope>NUCLEOTIDE SEQUENCE [LARGE SCALE GENOMIC DNA]</scope>
    <source>
        <strain evidence="1 2">CMES1059</strain>
    </source>
</reference>
<organism evidence="1 2">
    <name type="scientific">Colletotrichum truncatum</name>
    <name type="common">Anthracnose fungus</name>
    <name type="synonym">Colletotrichum capsici</name>
    <dbReference type="NCBI Taxonomy" id="5467"/>
    <lineage>
        <taxon>Eukaryota</taxon>
        <taxon>Fungi</taxon>
        <taxon>Dikarya</taxon>
        <taxon>Ascomycota</taxon>
        <taxon>Pezizomycotina</taxon>
        <taxon>Sordariomycetes</taxon>
        <taxon>Hypocreomycetidae</taxon>
        <taxon>Glomerellales</taxon>
        <taxon>Glomerellaceae</taxon>
        <taxon>Colletotrichum</taxon>
        <taxon>Colletotrichum truncatum species complex</taxon>
    </lineage>
</organism>
<proteinExistence type="predicted"/>
<evidence type="ECO:0000313" key="1">
    <source>
        <dbReference type="EMBL" id="KAL0943355.1"/>
    </source>
</evidence>
<keyword evidence="2" id="KW-1185">Reference proteome</keyword>
<dbReference type="Proteomes" id="UP000805649">
    <property type="component" value="Unassembled WGS sequence"/>
</dbReference>
<evidence type="ECO:0000313" key="2">
    <source>
        <dbReference type="Proteomes" id="UP000805649"/>
    </source>
</evidence>
<name>A0ACC3ZGW1_COLTU</name>